<gene>
    <name evidence="1" type="ORF">PHYBLDRAFT_173201</name>
</gene>
<dbReference type="EMBL" id="KV440994">
    <property type="protein sequence ID" value="OAD68786.1"/>
    <property type="molecule type" value="Genomic_DNA"/>
</dbReference>
<organism evidence="1 2">
    <name type="scientific">Phycomyces blakesleeanus (strain ATCC 8743b / DSM 1359 / FGSC 10004 / NBRC 33097 / NRRL 1555)</name>
    <dbReference type="NCBI Taxonomy" id="763407"/>
    <lineage>
        <taxon>Eukaryota</taxon>
        <taxon>Fungi</taxon>
        <taxon>Fungi incertae sedis</taxon>
        <taxon>Mucoromycota</taxon>
        <taxon>Mucoromycotina</taxon>
        <taxon>Mucoromycetes</taxon>
        <taxon>Mucorales</taxon>
        <taxon>Phycomycetaceae</taxon>
        <taxon>Phycomyces</taxon>
    </lineage>
</organism>
<evidence type="ECO:0000313" key="2">
    <source>
        <dbReference type="Proteomes" id="UP000077315"/>
    </source>
</evidence>
<name>A0A167KSM4_PHYB8</name>
<reference evidence="2" key="1">
    <citation type="submission" date="2015-06" db="EMBL/GenBank/DDBJ databases">
        <title>Expansion of signal transduction pathways in fungi by whole-genome duplication.</title>
        <authorList>
            <consortium name="DOE Joint Genome Institute"/>
            <person name="Corrochano L.M."/>
            <person name="Kuo A."/>
            <person name="Marcet-Houben M."/>
            <person name="Polaino S."/>
            <person name="Salamov A."/>
            <person name="Villalobos J.M."/>
            <person name="Alvarez M.I."/>
            <person name="Avalos J."/>
            <person name="Benito E.P."/>
            <person name="Benoit I."/>
            <person name="Burger G."/>
            <person name="Camino L.P."/>
            <person name="Canovas D."/>
            <person name="Cerda-Olmedo E."/>
            <person name="Cheng J.-F."/>
            <person name="Dominguez A."/>
            <person name="Elias M."/>
            <person name="Eslava A.P."/>
            <person name="Glaser F."/>
            <person name="Grimwood J."/>
            <person name="Gutierrez G."/>
            <person name="Heitman J."/>
            <person name="Henrissat B."/>
            <person name="Iturriaga E.A."/>
            <person name="Lang B.F."/>
            <person name="Lavin J.L."/>
            <person name="Lee S."/>
            <person name="Li W."/>
            <person name="Lindquist E."/>
            <person name="Lopez-Garcia S."/>
            <person name="Luque E.M."/>
            <person name="Marcos A.T."/>
            <person name="Martin J."/>
            <person name="McCluskey K."/>
            <person name="Medina H.R."/>
            <person name="Miralles-Duran A."/>
            <person name="Miyazaki A."/>
            <person name="Munoz-Torres E."/>
            <person name="Oguiza J.A."/>
            <person name="Ohm R."/>
            <person name="Olmedo M."/>
            <person name="Orejas M."/>
            <person name="Ortiz-Castellanos L."/>
            <person name="Pisabarro A.G."/>
            <person name="Rodriguez-Romero J."/>
            <person name="Ruiz-Herrera J."/>
            <person name="Ruiz-Vazquez R."/>
            <person name="Sanz C."/>
            <person name="Schackwitz W."/>
            <person name="Schmutz J."/>
            <person name="Shahriari M."/>
            <person name="Shelest E."/>
            <person name="Silva-Franco F."/>
            <person name="Soanes D."/>
            <person name="Syed K."/>
            <person name="Tagua V.G."/>
            <person name="Talbot N.J."/>
            <person name="Thon M."/>
            <person name="De vries R.P."/>
            <person name="Wiebenga A."/>
            <person name="Yadav J.S."/>
            <person name="Braun E.L."/>
            <person name="Baker S."/>
            <person name="Garre V."/>
            <person name="Horwitz B."/>
            <person name="Torres-Martinez S."/>
            <person name="Idnurm A."/>
            <person name="Herrera-Estrella A."/>
            <person name="Gabaldon T."/>
            <person name="Grigoriev I.V."/>
        </authorList>
    </citation>
    <scope>NUCLEOTIDE SEQUENCE [LARGE SCALE GENOMIC DNA]</scope>
    <source>
        <strain evidence="2">NRRL 1555(-)</strain>
    </source>
</reference>
<dbReference type="VEuPathDB" id="FungiDB:PHYBLDRAFT_173201"/>
<accession>A0A167KSM4</accession>
<dbReference type="RefSeq" id="XP_018286826.1">
    <property type="nucleotide sequence ID" value="XM_018436970.1"/>
</dbReference>
<dbReference type="InParanoid" id="A0A167KSM4"/>
<dbReference type="Proteomes" id="UP000077315">
    <property type="component" value="Unassembled WGS sequence"/>
</dbReference>
<proteinExistence type="predicted"/>
<dbReference type="AlphaFoldDB" id="A0A167KSM4"/>
<sequence>MFKSSFNKLYEIIKDHSLYKSPKGHKQTDVKLQLALVLERLGSDGNAVSYSRLAQRSGVGEGSVLNFTVRFFKTDDMMTMTMKISWEKKEKEEIERISREGVTGTVDDYPAMSLSDENAKLKRIHIKEEILIKNGDGNLLKKIKNKEINYLKSRNDI</sequence>
<dbReference type="OrthoDB" id="2276543at2759"/>
<dbReference type="GeneID" id="28997876"/>
<keyword evidence="2" id="KW-1185">Reference proteome</keyword>
<evidence type="ECO:0000313" key="1">
    <source>
        <dbReference type="EMBL" id="OAD68786.1"/>
    </source>
</evidence>
<dbReference type="STRING" id="763407.A0A167KSM4"/>
<protein>
    <submittedName>
        <fullName evidence="1">Uncharacterized protein</fullName>
    </submittedName>
</protein>